<dbReference type="Gene3D" id="1.10.30.50">
    <property type="match status" value="1"/>
</dbReference>
<evidence type="ECO:0000256" key="1">
    <source>
        <dbReference type="SAM" id="MobiDB-lite"/>
    </source>
</evidence>
<feature type="domain" description="HNH nuclease" evidence="2">
    <location>
        <begin position="326"/>
        <end position="378"/>
    </location>
</feature>
<reference evidence="3" key="1">
    <citation type="submission" date="2022-08" db="EMBL/GenBank/DDBJ databases">
        <title>Corynebacterium sp. nov., isolated from clinical breast specimens.</title>
        <authorList>
            <person name="Zhang T."/>
        </authorList>
    </citation>
    <scope>NUCLEOTIDE SEQUENCE</scope>
    <source>
        <strain evidence="3">CCUG 57942</strain>
    </source>
</reference>
<gene>
    <name evidence="3" type="ORF">NUW87_03940</name>
</gene>
<dbReference type="EMBL" id="JANRML010000003">
    <property type="protein sequence ID" value="MCZ2220523.1"/>
    <property type="molecule type" value="Genomic_DNA"/>
</dbReference>
<feature type="compositionally biased region" description="Low complexity" evidence="1">
    <location>
        <begin position="435"/>
        <end position="446"/>
    </location>
</feature>
<dbReference type="InterPro" id="IPR003615">
    <property type="entry name" value="HNH_nuc"/>
</dbReference>
<keyword evidence="4" id="KW-1185">Reference proteome</keyword>
<keyword evidence="3" id="KW-0255">Endonuclease</keyword>
<dbReference type="GO" id="GO:0004519">
    <property type="term" value="F:endonuclease activity"/>
    <property type="evidence" value="ECO:0007669"/>
    <property type="project" value="UniProtKB-KW"/>
</dbReference>
<dbReference type="AlphaFoldDB" id="A0A9Q4NR57"/>
<accession>A0A9Q4NR57</accession>
<sequence length="446" mass="49849">MTTATSKTLQLIDDLKFHHCESHTHRADMLDALGQLDEEGIAEQRGEISTATWIKRELNLPPSTAYEYLRVARGLRRFRLLYETFRSGVMPYNTMRFLLKFMHEENEEELIDLALIHAFSELERILAGTDTADENEPEEPFVKADFRADGMMDFRALLPAVRGQALLTALKVAQLANYCAELPNSEELADPDKLDEFIAAAEAEAESCPPDFTADAPKPRKSKLDLESILRPPSRFGPPEKKDLYPAFIAMMDMVRDSPTSPLRSPGAHVNIVLTEDGGAWMPENTSARSQEVRSYIANATLRLHLLDKKGLTINVGRAQRFATDAQVLALLTAWGHQCAMPGCSHRRFIEIHHIKEWEDGGATNMDNLIPLCSSCHSKISHGLAHIRAHGPDLYFRLKDGTQYVSRNRSLPRRTHNHRGPLRDTVTPGDSFDEPGAGQHPGQAGA</sequence>
<keyword evidence="3" id="KW-0540">Nuclease</keyword>
<comment type="caution">
    <text evidence="3">The sequence shown here is derived from an EMBL/GenBank/DDBJ whole genome shotgun (WGS) entry which is preliminary data.</text>
</comment>
<protein>
    <submittedName>
        <fullName evidence="3">HNH endonuclease</fullName>
    </submittedName>
</protein>
<dbReference type="Proteomes" id="UP001071110">
    <property type="component" value="Unassembled WGS sequence"/>
</dbReference>
<proteinExistence type="predicted"/>
<dbReference type="RefSeq" id="WP_269027284.1">
    <property type="nucleotide sequence ID" value="NZ_BAABDP010000004.1"/>
</dbReference>
<dbReference type="SMART" id="SM00507">
    <property type="entry name" value="HNHc"/>
    <property type="match status" value="1"/>
</dbReference>
<keyword evidence="3" id="KW-0378">Hydrolase</keyword>
<evidence type="ECO:0000313" key="3">
    <source>
        <dbReference type="EMBL" id="MCZ2220523.1"/>
    </source>
</evidence>
<name>A0A9Q4NR57_9CORY</name>
<feature type="region of interest" description="Disordered" evidence="1">
    <location>
        <begin position="406"/>
        <end position="446"/>
    </location>
</feature>
<feature type="compositionally biased region" description="Basic residues" evidence="1">
    <location>
        <begin position="410"/>
        <end position="420"/>
    </location>
</feature>
<dbReference type="CDD" id="cd00085">
    <property type="entry name" value="HNHc"/>
    <property type="match status" value="1"/>
</dbReference>
<evidence type="ECO:0000259" key="2">
    <source>
        <dbReference type="SMART" id="SM00507"/>
    </source>
</evidence>
<evidence type="ECO:0000313" key="4">
    <source>
        <dbReference type="Proteomes" id="UP001071110"/>
    </source>
</evidence>
<dbReference type="GO" id="GO:0008270">
    <property type="term" value="F:zinc ion binding"/>
    <property type="evidence" value="ECO:0007669"/>
    <property type="project" value="InterPro"/>
</dbReference>
<dbReference type="Pfam" id="PF01844">
    <property type="entry name" value="HNH"/>
    <property type="match status" value="1"/>
</dbReference>
<organism evidence="3 4">
    <name type="scientific">Corynebacterium pilbarense</name>
    <dbReference type="NCBI Taxonomy" id="1288393"/>
    <lineage>
        <taxon>Bacteria</taxon>
        <taxon>Bacillati</taxon>
        <taxon>Actinomycetota</taxon>
        <taxon>Actinomycetes</taxon>
        <taxon>Mycobacteriales</taxon>
        <taxon>Corynebacteriaceae</taxon>
        <taxon>Corynebacterium</taxon>
    </lineage>
</organism>
<dbReference type="InterPro" id="IPR002711">
    <property type="entry name" value="HNH"/>
</dbReference>
<dbReference type="GO" id="GO:0003676">
    <property type="term" value="F:nucleic acid binding"/>
    <property type="evidence" value="ECO:0007669"/>
    <property type="project" value="InterPro"/>
</dbReference>
<feature type="region of interest" description="Disordered" evidence="1">
    <location>
        <begin position="208"/>
        <end position="235"/>
    </location>
</feature>